<dbReference type="PROSITE" id="PS01007">
    <property type="entry name" value="TRANSPOSASE_MUTATOR"/>
    <property type="match status" value="1"/>
</dbReference>
<dbReference type="PANTHER" id="PTHR31973:SF195">
    <property type="entry name" value="MUDR FAMILY TRANSPOSASE"/>
    <property type="match status" value="1"/>
</dbReference>
<dbReference type="GO" id="GO:0004803">
    <property type="term" value="F:transposase activity"/>
    <property type="evidence" value="ECO:0007669"/>
    <property type="project" value="InterPro"/>
</dbReference>
<keyword evidence="3" id="KW-0233">DNA recombination</keyword>
<protein>
    <recommendedName>
        <fullName evidence="4">MULE transposase domain-containing protein</fullName>
    </recommendedName>
</protein>
<proteinExistence type="predicted"/>
<accession>A0A811N7V2</accession>
<dbReference type="Pfam" id="PF10551">
    <property type="entry name" value="MULE"/>
    <property type="match status" value="1"/>
</dbReference>
<name>A0A811N7V2_9POAL</name>
<evidence type="ECO:0000256" key="2">
    <source>
        <dbReference type="ARBA" id="ARBA00023125"/>
    </source>
</evidence>
<comment type="caution">
    <text evidence="5">The sequence shown here is derived from an EMBL/GenBank/DDBJ whole genome shotgun (WGS) entry which is preliminary data.</text>
</comment>
<organism evidence="5 6">
    <name type="scientific">Miscanthus lutarioriparius</name>
    <dbReference type="NCBI Taxonomy" id="422564"/>
    <lineage>
        <taxon>Eukaryota</taxon>
        <taxon>Viridiplantae</taxon>
        <taxon>Streptophyta</taxon>
        <taxon>Embryophyta</taxon>
        <taxon>Tracheophyta</taxon>
        <taxon>Spermatophyta</taxon>
        <taxon>Magnoliopsida</taxon>
        <taxon>Liliopsida</taxon>
        <taxon>Poales</taxon>
        <taxon>Poaceae</taxon>
        <taxon>PACMAD clade</taxon>
        <taxon>Panicoideae</taxon>
        <taxon>Andropogonodae</taxon>
        <taxon>Andropogoneae</taxon>
        <taxon>Saccharinae</taxon>
        <taxon>Miscanthus</taxon>
    </lineage>
</organism>
<sequence>MARGSLSAKLGANSVIEDGMSRPFIGVDASALRGRYTGQLALATAVDGHNWLYNVAYGVFDSETEDNWTWFMQQLRRGVGYPTGLVICTDACKGLEKAVDAVFPGVEHRECMRHMYANFMKHYRGDVFTDHLYPAARSYTEGLFKWHMNKIFEFDPGKA</sequence>
<keyword evidence="2" id="KW-0238">DNA-binding</keyword>
<keyword evidence="6" id="KW-1185">Reference proteome</keyword>
<evidence type="ECO:0000256" key="1">
    <source>
        <dbReference type="ARBA" id="ARBA00022578"/>
    </source>
</evidence>
<evidence type="ECO:0000313" key="5">
    <source>
        <dbReference type="EMBL" id="CAD6217286.1"/>
    </source>
</evidence>
<keyword evidence="1" id="KW-0815">Transposition</keyword>
<dbReference type="InterPro" id="IPR001207">
    <property type="entry name" value="Transposase_mutator"/>
</dbReference>
<dbReference type="PANTHER" id="PTHR31973">
    <property type="entry name" value="POLYPROTEIN, PUTATIVE-RELATED"/>
    <property type="match status" value="1"/>
</dbReference>
<dbReference type="InterPro" id="IPR018289">
    <property type="entry name" value="MULE_transposase_dom"/>
</dbReference>
<dbReference type="GO" id="GO:0003677">
    <property type="term" value="F:DNA binding"/>
    <property type="evidence" value="ECO:0007669"/>
    <property type="project" value="UniProtKB-KW"/>
</dbReference>
<evidence type="ECO:0000259" key="4">
    <source>
        <dbReference type="Pfam" id="PF10551"/>
    </source>
</evidence>
<gene>
    <name evidence="5" type="ORF">NCGR_LOCUS11321</name>
</gene>
<evidence type="ECO:0000313" key="6">
    <source>
        <dbReference type="Proteomes" id="UP000604825"/>
    </source>
</evidence>
<reference evidence="5" key="1">
    <citation type="submission" date="2020-10" db="EMBL/GenBank/DDBJ databases">
        <authorList>
            <person name="Han B."/>
            <person name="Lu T."/>
            <person name="Zhao Q."/>
            <person name="Huang X."/>
            <person name="Zhao Y."/>
        </authorList>
    </citation>
    <scope>NUCLEOTIDE SEQUENCE</scope>
</reference>
<feature type="domain" description="MULE transposase" evidence="4">
    <location>
        <begin position="26"/>
        <end position="118"/>
    </location>
</feature>
<dbReference type="OrthoDB" id="674331at2759"/>
<dbReference type="Proteomes" id="UP000604825">
    <property type="component" value="Unassembled WGS sequence"/>
</dbReference>
<dbReference type="GO" id="GO:0006313">
    <property type="term" value="P:DNA transposition"/>
    <property type="evidence" value="ECO:0007669"/>
    <property type="project" value="InterPro"/>
</dbReference>
<evidence type="ECO:0000256" key="3">
    <source>
        <dbReference type="ARBA" id="ARBA00023172"/>
    </source>
</evidence>
<dbReference type="EMBL" id="CAJGYO010000003">
    <property type="protein sequence ID" value="CAD6217286.1"/>
    <property type="molecule type" value="Genomic_DNA"/>
</dbReference>
<dbReference type="AlphaFoldDB" id="A0A811N7V2"/>